<dbReference type="EMBL" id="BPQB01000028">
    <property type="protein sequence ID" value="GJE92786.1"/>
    <property type="molecule type" value="Genomic_DNA"/>
</dbReference>
<protein>
    <submittedName>
        <fullName evidence="1">Uncharacterized protein</fullName>
    </submittedName>
</protein>
<comment type="caution">
    <text evidence="1">The sequence shown here is derived from an EMBL/GenBank/DDBJ whole genome shotgun (WGS) entry which is preliminary data.</text>
</comment>
<dbReference type="AlphaFoldDB" id="A0A9P3LER1"/>
<proteinExistence type="predicted"/>
<organism evidence="1 2">
    <name type="scientific">Phanerochaete sordida</name>
    <dbReference type="NCBI Taxonomy" id="48140"/>
    <lineage>
        <taxon>Eukaryota</taxon>
        <taxon>Fungi</taxon>
        <taxon>Dikarya</taxon>
        <taxon>Basidiomycota</taxon>
        <taxon>Agaricomycotina</taxon>
        <taxon>Agaricomycetes</taxon>
        <taxon>Polyporales</taxon>
        <taxon>Phanerochaetaceae</taxon>
        <taxon>Phanerochaete</taxon>
    </lineage>
</organism>
<accession>A0A9P3LER1</accession>
<sequence length="144" mass="15873">MIDGYKPYHQQKSVLRVRKGIVLPTPKKRVVECVAEATVAFLRQAAPTDDHDGTFSFGPTGLRLRDLFLLDLERHGMTLIPVLGYILPQALATPPQQIQWTGAVEGYEATFQIPSFFPEADASSAFIPAEGLQGAWNGDVNMVF</sequence>
<keyword evidence="2" id="KW-1185">Reference proteome</keyword>
<gene>
    <name evidence="1" type="ORF">PsYK624_089430</name>
</gene>
<dbReference type="Proteomes" id="UP000703269">
    <property type="component" value="Unassembled WGS sequence"/>
</dbReference>
<reference evidence="1 2" key="1">
    <citation type="submission" date="2021-08" db="EMBL/GenBank/DDBJ databases">
        <title>Draft Genome Sequence of Phanerochaete sordida strain YK-624.</title>
        <authorList>
            <person name="Mori T."/>
            <person name="Dohra H."/>
            <person name="Suzuki T."/>
            <person name="Kawagishi H."/>
            <person name="Hirai H."/>
        </authorList>
    </citation>
    <scope>NUCLEOTIDE SEQUENCE [LARGE SCALE GENOMIC DNA]</scope>
    <source>
        <strain evidence="1 2">YK-624</strain>
    </source>
</reference>
<evidence type="ECO:0000313" key="1">
    <source>
        <dbReference type="EMBL" id="GJE92786.1"/>
    </source>
</evidence>
<evidence type="ECO:0000313" key="2">
    <source>
        <dbReference type="Proteomes" id="UP000703269"/>
    </source>
</evidence>
<name>A0A9P3LER1_9APHY</name>